<proteinExistence type="predicted"/>
<dbReference type="Pfam" id="PF03641">
    <property type="entry name" value="Lysine_decarbox"/>
    <property type="match status" value="1"/>
</dbReference>
<dbReference type="SUPFAM" id="SSF102405">
    <property type="entry name" value="MCP/YpsA-like"/>
    <property type="match status" value="1"/>
</dbReference>
<dbReference type="InterPro" id="IPR037153">
    <property type="entry name" value="PpnN-like_sf"/>
</dbReference>
<keyword evidence="7" id="KW-1185">Reference proteome</keyword>
<dbReference type="GO" id="GO:0047405">
    <property type="term" value="F:pyrimidine-5'-nucleotide nucleosidase activity"/>
    <property type="evidence" value="ECO:0007669"/>
    <property type="project" value="UniProtKB-EC"/>
</dbReference>
<dbReference type="Gene3D" id="3.30.1850.10">
    <property type="entry name" value="MoCo carrier protein-like"/>
    <property type="match status" value="1"/>
</dbReference>
<evidence type="ECO:0000259" key="5">
    <source>
        <dbReference type="Pfam" id="PF14793"/>
    </source>
</evidence>
<comment type="caution">
    <text evidence="6">The sequence shown here is derived from an EMBL/GenBank/DDBJ whole genome shotgun (WGS) entry which is preliminary data.</text>
</comment>
<protein>
    <recommendedName>
        <fullName evidence="3">AMP nucleosidase</fullName>
        <ecNumber evidence="2">3.2.2.4</ecNumber>
    </recommendedName>
    <alternativeName>
        <fullName evidence="3">AMP nucleosidase</fullName>
    </alternativeName>
</protein>
<evidence type="ECO:0000256" key="2">
    <source>
        <dbReference type="ARBA" id="ARBA00011985"/>
    </source>
</evidence>
<dbReference type="NCBIfam" id="NF038390">
    <property type="entry name" value="Nsidase_PpnN"/>
    <property type="match status" value="1"/>
</dbReference>
<dbReference type="PANTHER" id="PTHR43393">
    <property type="entry name" value="CYTOKININ RIBOSIDE 5'-MONOPHOSPHATE PHOSPHORIBOHYDROLASE"/>
    <property type="match status" value="1"/>
</dbReference>
<accession>A0ABW8PYS7</accession>
<dbReference type="InterPro" id="IPR049788">
    <property type="entry name" value="PpnN"/>
</dbReference>
<evidence type="ECO:0000259" key="4">
    <source>
        <dbReference type="Pfam" id="PF11892"/>
    </source>
</evidence>
<dbReference type="Pfam" id="PF14793">
    <property type="entry name" value="DUF4478"/>
    <property type="match status" value="1"/>
</dbReference>
<keyword evidence="6" id="KW-0326">Glycosidase</keyword>
<comment type="catalytic activity">
    <reaction evidence="1">
        <text>AMP + H2O = D-ribose 5-phosphate + adenine</text>
        <dbReference type="Rhea" id="RHEA:20129"/>
        <dbReference type="ChEBI" id="CHEBI:15377"/>
        <dbReference type="ChEBI" id="CHEBI:16708"/>
        <dbReference type="ChEBI" id="CHEBI:78346"/>
        <dbReference type="ChEBI" id="CHEBI:456215"/>
        <dbReference type="EC" id="3.2.2.4"/>
    </reaction>
</comment>
<evidence type="ECO:0000256" key="3">
    <source>
        <dbReference type="ARBA" id="ARBA00031983"/>
    </source>
</evidence>
<dbReference type="InterPro" id="IPR031100">
    <property type="entry name" value="LOG_fam"/>
</dbReference>
<gene>
    <name evidence="6" type="primary">ppnN</name>
    <name evidence="6" type="ORF">V6U78_05775</name>
</gene>
<dbReference type="InterPro" id="IPR027820">
    <property type="entry name" value="PpnN_N"/>
</dbReference>
<dbReference type="EMBL" id="JBANFI010000003">
    <property type="protein sequence ID" value="MFK7160542.1"/>
    <property type="molecule type" value="Genomic_DNA"/>
</dbReference>
<dbReference type="Gene3D" id="3.40.50.450">
    <property type="match status" value="1"/>
</dbReference>
<dbReference type="Proteomes" id="UP001621714">
    <property type="component" value="Unassembled WGS sequence"/>
</dbReference>
<evidence type="ECO:0000313" key="7">
    <source>
        <dbReference type="Proteomes" id="UP001621714"/>
    </source>
</evidence>
<dbReference type="Pfam" id="PF11892">
    <property type="entry name" value="PpnN_C"/>
    <property type="match status" value="1"/>
</dbReference>
<feature type="domain" description="Pyrimidine/purine nucleotide 5'-monophosphate nucleosidase N-terminal" evidence="5">
    <location>
        <begin position="11"/>
        <end position="118"/>
    </location>
</feature>
<evidence type="ECO:0000313" key="6">
    <source>
        <dbReference type="EMBL" id="MFK7160542.1"/>
    </source>
</evidence>
<organism evidence="6 7">
    <name type="scientific">Marinospirillum alkalitolerans</name>
    <dbReference type="NCBI Taxonomy" id="3123374"/>
    <lineage>
        <taxon>Bacteria</taxon>
        <taxon>Pseudomonadati</taxon>
        <taxon>Pseudomonadota</taxon>
        <taxon>Gammaproteobacteria</taxon>
        <taxon>Oceanospirillales</taxon>
        <taxon>Oceanospirillaceae</taxon>
        <taxon>Marinospirillum</taxon>
    </lineage>
</organism>
<evidence type="ECO:0000256" key="1">
    <source>
        <dbReference type="ARBA" id="ARBA00000274"/>
    </source>
</evidence>
<sequence>MTFTRTSVNAVVSPEGSLEVLSQDEVNRLKDTSSNGHHEMLRRCALAVLSCGSPQDDSQALLDQHPDFDIEVLQQDRGIKLRLTAAPAEAFVDGQMIRGIREHLFAVVRDLVYVCNEIDQHPRYDLEDSSAATEAVFHILRNARALQTNLSPNLVVCWGGHSISREEYEYTKDVGYHLGLRGLDICTGCGPGAMKGPMKGANVAHAKQRTTQRRYIGISEPGIIAAEAPNPIVNQLIIMPDIEKRLEAFVRLAHGIIVFPGGVGTAEEILYLLGLLSSTENQQHPLPIVMTGPESARAYFEQIDAFLVQVFGDEIRHKYRIIMNNPAEIARYLKAGIEDVTHYRCQHSDAFYFNWHLKINPLFQQPFHPTHEAMRQLQLHRNQPTEELAAQLRRAFSGIVAGNVKASGIQAIQQHGPFELKGEPAIMQSLDQLLRAFVAQGRMKLASEEYHPCYRIIN</sequence>
<dbReference type="InterPro" id="IPR052341">
    <property type="entry name" value="LOG_family_nucleotidases"/>
</dbReference>
<name>A0ABW8PYS7_9GAMM</name>
<reference evidence="6 7" key="1">
    <citation type="submission" date="2024-02" db="EMBL/GenBank/DDBJ databases">
        <title>Marinospirillum sp. MEB 164 isolated from Lonar lake sediment.</title>
        <authorList>
            <person name="Joshi A."/>
            <person name="Thite S."/>
        </authorList>
    </citation>
    <scope>NUCLEOTIDE SEQUENCE [LARGE SCALE GENOMIC DNA]</scope>
    <source>
        <strain evidence="6 7">MEB164</strain>
    </source>
</reference>
<dbReference type="PANTHER" id="PTHR43393:SF1">
    <property type="entry name" value="PYRIMIDINE_PURINE NUCLEOTIDE 5'-MONOPHOSPHATE NUCLEOSIDASE"/>
    <property type="match status" value="1"/>
</dbReference>
<dbReference type="GO" id="GO:0008714">
    <property type="term" value="F:AMP nucleosidase activity"/>
    <property type="evidence" value="ECO:0007669"/>
    <property type="project" value="UniProtKB-EC"/>
</dbReference>
<dbReference type="RefSeq" id="WP_405338352.1">
    <property type="nucleotide sequence ID" value="NZ_JBANFI010000003.1"/>
</dbReference>
<dbReference type="EC" id="3.2.2.4" evidence="2"/>
<keyword evidence="6" id="KW-0378">Hydrolase</keyword>
<dbReference type="InterPro" id="IPR021826">
    <property type="entry name" value="PpnN_C"/>
</dbReference>
<feature type="domain" description="Pyrimidine/purine nucleotide 5'-monophosphate nucleosidase C-terminal" evidence="4">
    <location>
        <begin position="337"/>
        <end position="457"/>
    </location>
</feature>